<evidence type="ECO:0000256" key="5">
    <source>
        <dbReference type="ARBA" id="ARBA00022598"/>
    </source>
</evidence>
<dbReference type="InterPro" id="IPR036621">
    <property type="entry name" value="Anticodon-bd_dom_sf"/>
</dbReference>
<dbReference type="PRINTS" id="PR01047">
    <property type="entry name" value="TRNASYNTHTHR"/>
</dbReference>
<comment type="subcellular location">
    <subcellularLocation>
        <location evidence="1">Cytoplasm</location>
    </subcellularLocation>
</comment>
<dbReference type="HAMAP" id="MF_00184">
    <property type="entry name" value="Thr_tRNA_synth"/>
    <property type="match status" value="1"/>
</dbReference>
<dbReference type="GO" id="GO:0005524">
    <property type="term" value="F:ATP binding"/>
    <property type="evidence" value="ECO:0007669"/>
    <property type="project" value="UniProtKB-KW"/>
</dbReference>
<evidence type="ECO:0000313" key="17">
    <source>
        <dbReference type="Proteomes" id="UP000002872"/>
    </source>
</evidence>
<dbReference type="OrthoDB" id="5423599at2759"/>
<evidence type="ECO:0000256" key="10">
    <source>
        <dbReference type="ARBA" id="ARBA00022917"/>
    </source>
</evidence>
<dbReference type="STRING" id="935791.I3EFS9"/>
<evidence type="ECO:0000256" key="8">
    <source>
        <dbReference type="ARBA" id="ARBA00022833"/>
    </source>
</evidence>
<name>I3EFS9_NEMP3</name>
<dbReference type="SUPFAM" id="SSF52954">
    <property type="entry name" value="Class II aaRS ABD-related"/>
    <property type="match status" value="1"/>
</dbReference>
<dbReference type="GO" id="GO:0005739">
    <property type="term" value="C:mitochondrion"/>
    <property type="evidence" value="ECO:0007669"/>
    <property type="project" value="TreeGrafter"/>
</dbReference>
<dbReference type="InterPro" id="IPR045864">
    <property type="entry name" value="aa-tRNA-synth_II/BPL/LPL"/>
</dbReference>
<dbReference type="InterPro" id="IPR047246">
    <property type="entry name" value="ThrRS_anticodon"/>
</dbReference>
<evidence type="ECO:0000256" key="6">
    <source>
        <dbReference type="ARBA" id="ARBA00022723"/>
    </source>
</evidence>
<dbReference type="AlphaFoldDB" id="I3EFS9"/>
<dbReference type="InterPro" id="IPR002314">
    <property type="entry name" value="aa-tRNA-synt_IIb"/>
</dbReference>
<evidence type="ECO:0000256" key="14">
    <source>
        <dbReference type="ARBA" id="ARBA00072369"/>
    </source>
</evidence>
<dbReference type="InterPro" id="IPR006195">
    <property type="entry name" value="aa-tRNA-synth_II"/>
</dbReference>
<dbReference type="InterPro" id="IPR012947">
    <property type="entry name" value="tRNA_SAD"/>
</dbReference>
<dbReference type="PROSITE" id="PS50862">
    <property type="entry name" value="AA_TRNA_LIGASE_II"/>
    <property type="match status" value="1"/>
</dbReference>
<dbReference type="FunCoup" id="I3EFS9">
    <property type="interactions" value="129"/>
</dbReference>
<sequence length="703" mass="80664">MEFAQYISKRVQIFDRIKAQQEKKESEKIKIKTVHGEYSGMSYETTPFIVSKELNPNHKELLVARVNQELFDVHRPLEKDSVVEFLTFADEDGKKVFWHSSAHILGEACENTFSCHLCLGPPTESGFFYEMDMDRAVTPEDYKPLKKEMKKILKENQRFERLVMTKSELLEMFADNPLKVELIQDKVQDKSTVYRCGPLIDFCLGPHIPSTGLVKAIEVLHNSSSFFLGDSNRPVLQRIYGISFPSKEEMTQHLAFLEEAKKNNHRKIGSDLDLFFFSPMSPGSCFFLPKGAFVYNALMTLMREHYKKKDFKEVITPNIYTNELWKTSGHLEKYKEDMFCFQADNTEMALKPMNCPGHCLLFKHLSCSYRDLPLRLADFGVLHRNEVSGALTGLTRVRRFQQDDAHIFLSPDMVAQEIQMCLDFLEEVYSLLGFEYSVCLSTRPEKYIGRPEIWDGAEEQLKQALESSGVNWSINPGDGAFYGPKIDISVRDALGRKHQCGTIQLDFQLPERFNLKFASNEGDSIRPVMIHRAILGSVERMTGILLEHYKGRLPPWLNPNQVMIIPITSDEAEYANEVKQELHAMEVSVDLSECTLNKKILNAEKVRYSYIIIVGKKEAQRKQLSVRNLKDGKTVVLPLSQAHRMISETIRRRLPQPADGLKYATKETGSTLPVHLSQALVCLEKIVSSIKEKFIETFKIKRV</sequence>
<dbReference type="EC" id="6.1.1.3" evidence="3"/>
<evidence type="ECO:0000256" key="7">
    <source>
        <dbReference type="ARBA" id="ARBA00022741"/>
    </source>
</evidence>
<dbReference type="Gene3D" id="3.30.930.10">
    <property type="entry name" value="Bira Bifunctional Protein, Domain 2"/>
    <property type="match status" value="1"/>
</dbReference>
<evidence type="ECO:0000256" key="4">
    <source>
        <dbReference type="ARBA" id="ARBA00022490"/>
    </source>
</evidence>
<dbReference type="Pfam" id="PF00587">
    <property type="entry name" value="tRNA-synt_2b"/>
    <property type="match status" value="1"/>
</dbReference>
<keyword evidence="7" id="KW-0547">Nucleotide-binding</keyword>
<dbReference type="InterPro" id="IPR018163">
    <property type="entry name" value="Thr/Ala-tRNA-synth_IIc_edit"/>
</dbReference>
<keyword evidence="4" id="KW-0963">Cytoplasm</keyword>
<evidence type="ECO:0000259" key="15">
    <source>
        <dbReference type="PROSITE" id="PS50862"/>
    </source>
</evidence>
<dbReference type="NCBIfam" id="TIGR00418">
    <property type="entry name" value="thrS"/>
    <property type="match status" value="1"/>
</dbReference>
<dbReference type="Gene3D" id="3.30.980.10">
    <property type="entry name" value="Threonyl-trna Synthetase, Chain A, domain 2"/>
    <property type="match status" value="1"/>
</dbReference>
<comment type="similarity">
    <text evidence="2">Belongs to the class-II aminoacyl-tRNA synthetase family.</text>
</comment>
<dbReference type="Gene3D" id="3.40.50.800">
    <property type="entry name" value="Anticodon-binding domain"/>
    <property type="match status" value="1"/>
</dbReference>
<dbReference type="SUPFAM" id="SSF55186">
    <property type="entry name" value="ThrRS/AlaRS common domain"/>
    <property type="match status" value="1"/>
</dbReference>
<dbReference type="Pfam" id="PF03129">
    <property type="entry name" value="HGTP_anticodon"/>
    <property type="match status" value="1"/>
</dbReference>
<dbReference type="SMART" id="SM00863">
    <property type="entry name" value="tRNA_SAD"/>
    <property type="match status" value="1"/>
</dbReference>
<keyword evidence="10" id="KW-0648">Protein biosynthesis</keyword>
<dbReference type="PANTHER" id="PTHR11451">
    <property type="entry name" value="THREONINE-TRNA LIGASE"/>
    <property type="match status" value="1"/>
</dbReference>
<keyword evidence="17" id="KW-1185">Reference proteome</keyword>
<dbReference type="GO" id="GO:0046872">
    <property type="term" value="F:metal ion binding"/>
    <property type="evidence" value="ECO:0007669"/>
    <property type="project" value="UniProtKB-KW"/>
</dbReference>
<dbReference type="GO" id="GO:0006435">
    <property type="term" value="P:threonyl-tRNA aminoacylation"/>
    <property type="evidence" value="ECO:0007669"/>
    <property type="project" value="InterPro"/>
</dbReference>
<evidence type="ECO:0000313" key="16">
    <source>
        <dbReference type="EMBL" id="EIJ88076.1"/>
    </source>
</evidence>
<dbReference type="Pfam" id="PF07973">
    <property type="entry name" value="tRNA_SAD"/>
    <property type="match status" value="1"/>
</dbReference>
<dbReference type="FunFam" id="3.30.980.10:FF:000005">
    <property type="entry name" value="Threonyl-tRNA synthetase, mitochondrial"/>
    <property type="match status" value="1"/>
</dbReference>
<dbReference type="Proteomes" id="UP000002872">
    <property type="component" value="Unassembled WGS sequence"/>
</dbReference>
<dbReference type="EMBL" id="GL870879">
    <property type="protein sequence ID" value="EIJ88076.1"/>
    <property type="molecule type" value="Genomic_DNA"/>
</dbReference>
<dbReference type="VEuPathDB" id="MicrosporidiaDB:NEQG_01520"/>
<evidence type="ECO:0000256" key="3">
    <source>
        <dbReference type="ARBA" id="ARBA00013163"/>
    </source>
</evidence>
<dbReference type="FunFam" id="3.30.930.10:FF:000019">
    <property type="entry name" value="Threonine--tRNA ligase"/>
    <property type="match status" value="1"/>
</dbReference>
<organism evidence="16 17">
    <name type="scientific">Nematocida parisii (strain ERTm3)</name>
    <name type="common">Nematode killer fungus</name>
    <dbReference type="NCBI Taxonomy" id="935791"/>
    <lineage>
        <taxon>Eukaryota</taxon>
        <taxon>Fungi</taxon>
        <taxon>Fungi incertae sedis</taxon>
        <taxon>Microsporidia</taxon>
        <taxon>Nematocida</taxon>
    </lineage>
</organism>
<evidence type="ECO:0000256" key="11">
    <source>
        <dbReference type="ARBA" id="ARBA00023146"/>
    </source>
</evidence>
<evidence type="ECO:0000256" key="2">
    <source>
        <dbReference type="ARBA" id="ARBA00008226"/>
    </source>
</evidence>
<reference evidence="16" key="1">
    <citation type="submission" date="2011-01" db="EMBL/GenBank/DDBJ databases">
        <title>The Genome Sequence of Nematocida parisii strain ERTm3.</title>
        <authorList>
            <consortium name="The Broad Institute Genome Sequencing Platform"/>
            <consortium name="The Broad Institute Genome Sequencing Center for Infectious Disease"/>
            <person name="Cuomo C."/>
            <person name="Troemel E."/>
            <person name="Young S.K."/>
            <person name="Zeng Q."/>
            <person name="Gargeya S."/>
            <person name="Fitzgerald M."/>
            <person name="Haas B."/>
            <person name="Abouelleil A."/>
            <person name="Alvarado L."/>
            <person name="Arachchi H.M."/>
            <person name="Berlin A."/>
            <person name="Chapman S.B."/>
            <person name="Gearin G."/>
            <person name="Goldberg J."/>
            <person name="Griggs A."/>
            <person name="Gujja S."/>
            <person name="Hansen M."/>
            <person name="Heiman D."/>
            <person name="Howarth C."/>
            <person name="Larimer J."/>
            <person name="Lui A."/>
            <person name="MacDonald P.J.P."/>
            <person name="McCowen C."/>
            <person name="Montmayeur A."/>
            <person name="Murphy C."/>
            <person name="Neiman D."/>
            <person name="Pearson M."/>
            <person name="Priest M."/>
            <person name="Roberts A."/>
            <person name="Saif S."/>
            <person name="Shea T."/>
            <person name="Sisk P."/>
            <person name="Stolte C."/>
            <person name="Sykes S."/>
            <person name="Wortman J."/>
            <person name="Nusbaum C."/>
            <person name="Birren B."/>
        </authorList>
    </citation>
    <scope>NUCLEOTIDE SEQUENCE</scope>
    <source>
        <strain evidence="16">ERTm3</strain>
    </source>
</reference>
<evidence type="ECO:0000256" key="1">
    <source>
        <dbReference type="ARBA" id="ARBA00004496"/>
    </source>
</evidence>
<protein>
    <recommendedName>
        <fullName evidence="14">Probable threonine--tRNA ligase, cytoplasmic</fullName>
        <ecNumber evidence="3">6.1.1.3</ecNumber>
    </recommendedName>
    <alternativeName>
        <fullName evidence="12">Threonyl-tRNA synthetase</fullName>
    </alternativeName>
</protein>
<dbReference type="OMA" id="WYADGMY"/>
<dbReference type="HOGENOM" id="CLU_008554_0_1_1"/>
<keyword evidence="9" id="KW-0067">ATP-binding</keyword>
<dbReference type="CDD" id="cd00771">
    <property type="entry name" value="ThrRS_core"/>
    <property type="match status" value="1"/>
</dbReference>
<dbReference type="CDD" id="cd01667">
    <property type="entry name" value="TGS_ThrRS"/>
    <property type="match status" value="1"/>
</dbReference>
<keyword evidence="5" id="KW-0436">Ligase</keyword>
<keyword evidence="11 16" id="KW-0030">Aminoacyl-tRNA synthetase</keyword>
<dbReference type="InterPro" id="IPR002320">
    <property type="entry name" value="Thr-tRNA-ligase_IIa"/>
</dbReference>
<dbReference type="GO" id="GO:0004829">
    <property type="term" value="F:threonine-tRNA ligase activity"/>
    <property type="evidence" value="ECO:0007669"/>
    <property type="project" value="UniProtKB-EC"/>
</dbReference>
<dbReference type="SUPFAM" id="SSF55681">
    <property type="entry name" value="Class II aaRS and biotin synthetases"/>
    <property type="match status" value="1"/>
</dbReference>
<keyword evidence="8" id="KW-0862">Zinc</keyword>
<comment type="catalytic activity">
    <reaction evidence="13">
        <text>tRNA(Thr) + L-threonine + ATP = L-threonyl-tRNA(Thr) + AMP + diphosphate + H(+)</text>
        <dbReference type="Rhea" id="RHEA:24624"/>
        <dbReference type="Rhea" id="RHEA-COMP:9670"/>
        <dbReference type="Rhea" id="RHEA-COMP:9704"/>
        <dbReference type="ChEBI" id="CHEBI:15378"/>
        <dbReference type="ChEBI" id="CHEBI:30616"/>
        <dbReference type="ChEBI" id="CHEBI:33019"/>
        <dbReference type="ChEBI" id="CHEBI:57926"/>
        <dbReference type="ChEBI" id="CHEBI:78442"/>
        <dbReference type="ChEBI" id="CHEBI:78534"/>
        <dbReference type="ChEBI" id="CHEBI:456215"/>
        <dbReference type="EC" id="6.1.1.3"/>
    </reaction>
</comment>
<dbReference type="InParanoid" id="I3EFS9"/>
<dbReference type="Gene3D" id="3.10.20.30">
    <property type="match status" value="1"/>
</dbReference>
<dbReference type="InterPro" id="IPR012675">
    <property type="entry name" value="Beta-grasp_dom_sf"/>
</dbReference>
<gene>
    <name evidence="16" type="ORF">NEQG_01520</name>
</gene>
<dbReference type="PANTHER" id="PTHR11451:SF44">
    <property type="entry name" value="THREONINE--TRNA LIGASE, CHLOROPLASTIC_MITOCHONDRIAL 2"/>
    <property type="match status" value="1"/>
</dbReference>
<proteinExistence type="inferred from homology"/>
<feature type="domain" description="Aminoacyl-transfer RNA synthetases class-II family profile" evidence="15">
    <location>
        <begin position="294"/>
        <end position="554"/>
    </location>
</feature>
<accession>I3EFS9</accession>
<keyword evidence="6" id="KW-0479">Metal-binding</keyword>
<evidence type="ECO:0000256" key="9">
    <source>
        <dbReference type="ARBA" id="ARBA00022840"/>
    </source>
</evidence>
<evidence type="ECO:0000256" key="13">
    <source>
        <dbReference type="ARBA" id="ARBA00049515"/>
    </source>
</evidence>
<evidence type="ECO:0000256" key="12">
    <source>
        <dbReference type="ARBA" id="ARBA00031900"/>
    </source>
</evidence>
<dbReference type="InterPro" id="IPR033728">
    <property type="entry name" value="ThrRS_core"/>
</dbReference>
<dbReference type="InterPro" id="IPR004154">
    <property type="entry name" value="Anticodon-bd"/>
</dbReference>
<dbReference type="CDD" id="cd00860">
    <property type="entry name" value="ThrRS_anticodon"/>
    <property type="match status" value="1"/>
</dbReference>